<keyword evidence="4" id="KW-1185">Reference proteome</keyword>
<dbReference type="OrthoDB" id="292792at2"/>
<feature type="compositionally biased region" description="Polar residues" evidence="1">
    <location>
        <begin position="170"/>
        <end position="179"/>
    </location>
</feature>
<feature type="compositionally biased region" description="Polar residues" evidence="1">
    <location>
        <begin position="230"/>
        <end position="239"/>
    </location>
</feature>
<feature type="compositionally biased region" description="Polar residues" evidence="1">
    <location>
        <begin position="190"/>
        <end position="199"/>
    </location>
</feature>
<gene>
    <name evidence="3" type="ORF">Cylst_3395</name>
</gene>
<name>K9WYV2_9NOST</name>
<dbReference type="HOGENOM" id="CLU_510677_0_0_3"/>
<reference evidence="3 4" key="1">
    <citation type="submission" date="2012-06" db="EMBL/GenBank/DDBJ databases">
        <title>Finished chromosome of genome of Cylindrospermum stagnale PCC 7417.</title>
        <authorList>
            <consortium name="US DOE Joint Genome Institute"/>
            <person name="Gugger M."/>
            <person name="Coursin T."/>
            <person name="Rippka R."/>
            <person name="Tandeau De Marsac N."/>
            <person name="Huntemann M."/>
            <person name="Wei C.-L."/>
            <person name="Han J."/>
            <person name="Detter J.C."/>
            <person name="Han C."/>
            <person name="Tapia R."/>
            <person name="Chen A."/>
            <person name="Kyrpides N."/>
            <person name="Mavromatis K."/>
            <person name="Markowitz V."/>
            <person name="Szeto E."/>
            <person name="Ivanova N."/>
            <person name="Pagani I."/>
            <person name="Pati A."/>
            <person name="Goodwin L."/>
            <person name="Nordberg H.P."/>
            <person name="Cantor M.N."/>
            <person name="Hua S.X."/>
            <person name="Woyke T."/>
            <person name="Kerfeld C.A."/>
        </authorList>
    </citation>
    <scope>NUCLEOTIDE SEQUENCE [LARGE SCALE GENOMIC DNA]</scope>
    <source>
        <strain evidence="3 4">PCC 7417</strain>
    </source>
</reference>
<evidence type="ECO:0000256" key="1">
    <source>
        <dbReference type="SAM" id="MobiDB-lite"/>
    </source>
</evidence>
<accession>K9WYV2</accession>
<dbReference type="AlphaFoldDB" id="K9WYV2"/>
<feature type="compositionally biased region" description="Polar residues" evidence="1">
    <location>
        <begin position="150"/>
        <end position="159"/>
    </location>
</feature>
<feature type="domain" description="eCIS core" evidence="2">
    <location>
        <begin position="339"/>
        <end position="416"/>
    </location>
</feature>
<dbReference type="eggNOG" id="COG3064">
    <property type="taxonomic scope" value="Bacteria"/>
</dbReference>
<evidence type="ECO:0000313" key="4">
    <source>
        <dbReference type="Proteomes" id="UP000010475"/>
    </source>
</evidence>
<dbReference type="STRING" id="56107.Cylst_3395"/>
<feature type="region of interest" description="Disordered" evidence="1">
    <location>
        <begin position="1"/>
        <end position="33"/>
    </location>
</feature>
<evidence type="ECO:0000259" key="2">
    <source>
        <dbReference type="Pfam" id="PF13699"/>
    </source>
</evidence>
<feature type="compositionally biased region" description="Polar residues" evidence="1">
    <location>
        <begin position="210"/>
        <end position="219"/>
    </location>
</feature>
<evidence type="ECO:0000313" key="3">
    <source>
        <dbReference type="EMBL" id="AFZ25545.1"/>
    </source>
</evidence>
<dbReference type="Proteomes" id="UP000010475">
    <property type="component" value="Chromosome"/>
</dbReference>
<feature type="compositionally biased region" description="Polar residues" evidence="1">
    <location>
        <begin position="130"/>
        <end position="139"/>
    </location>
</feature>
<protein>
    <recommendedName>
        <fullName evidence="2">eCIS core domain-containing protein</fullName>
    </recommendedName>
</protein>
<proteinExistence type="predicted"/>
<dbReference type="RefSeq" id="WP_015208793.1">
    <property type="nucleotide sequence ID" value="NC_019757.1"/>
</dbReference>
<feature type="compositionally biased region" description="Polar residues" evidence="1">
    <location>
        <begin position="288"/>
        <end position="297"/>
    </location>
</feature>
<dbReference type="PATRIC" id="fig|56107.3.peg.3727"/>
<dbReference type="KEGG" id="csg:Cylst_3395"/>
<organism evidence="3 4">
    <name type="scientific">Cylindrospermum stagnale PCC 7417</name>
    <dbReference type="NCBI Taxonomy" id="56107"/>
    <lineage>
        <taxon>Bacteria</taxon>
        <taxon>Bacillati</taxon>
        <taxon>Cyanobacteriota</taxon>
        <taxon>Cyanophyceae</taxon>
        <taxon>Nostocales</taxon>
        <taxon>Nostocaceae</taxon>
        <taxon>Cylindrospermum</taxon>
    </lineage>
</organism>
<sequence length="533" mass="58989">MYSREHRTAKSSSNSSDRPAANQFAPRRFVVQPKTEEVLPVQDQTPDAQAKAEGLKEVGHSFLDGVKLAPRSTPAKTPRIQMKLSIGQPGDKYEQEADKMAHEVVQRISAPESQSVQRQTPEEEEPVQAKSLSETIQRQTPEEEEPVQAKSLSETIQRQTPEEEEPVQAKSLSETIQRQTPEEEEPVQAKSLSETIQRQTPEEEEPVQAKSLSETIQRQTPEEEEPVQAKSLSETIQRQTPEEEEVQAKALSETIQRQTPEEEEPVQAKSLSETIQRQTPEEEEVQAKSLSETIQRQTPEEEEPVQAKSMVQRLSSEGGTAATPDIEESIQGAKGSGQPLAENVREPMEKAFGADFSGVKIHTDSKSDQLNQSIQARAFTTGQDLFFRGGEYNPGSKGGQELIAHELTHVVQQSGNQLLQSSSLSQVLSSPDKSTVQCAGKPGEFKDQSFLDSHYQKHVTTQNDAGDSYADSATYEQAAINIVNGGYDETGTKGSKTYYWKNATGQFVVTDGTNILSMFVPSKGKPYFDNQIK</sequence>
<dbReference type="Pfam" id="PF13699">
    <property type="entry name" value="eCIS_core"/>
    <property type="match status" value="1"/>
</dbReference>
<feature type="compositionally biased region" description="Polar residues" evidence="1">
    <location>
        <begin position="269"/>
        <end position="278"/>
    </location>
</feature>
<dbReference type="InterPro" id="IPR025295">
    <property type="entry name" value="eCIS_core_dom"/>
</dbReference>
<dbReference type="EMBL" id="CP003642">
    <property type="protein sequence ID" value="AFZ25545.1"/>
    <property type="molecule type" value="Genomic_DNA"/>
</dbReference>
<feature type="region of interest" description="Disordered" evidence="1">
    <location>
        <begin position="108"/>
        <end position="340"/>
    </location>
</feature>